<feature type="coiled-coil region" evidence="1">
    <location>
        <begin position="299"/>
        <end position="354"/>
    </location>
</feature>
<dbReference type="EMBL" id="KV424097">
    <property type="protein sequence ID" value="KZT51651.1"/>
    <property type="molecule type" value="Genomic_DNA"/>
</dbReference>
<protein>
    <submittedName>
        <fullName evidence="3">Uncharacterized protein</fullName>
    </submittedName>
</protein>
<dbReference type="OrthoDB" id="10409035at2759"/>
<gene>
    <name evidence="3" type="ORF">CALCODRAFT_558512</name>
</gene>
<feature type="compositionally biased region" description="Basic and acidic residues" evidence="2">
    <location>
        <begin position="16"/>
        <end position="30"/>
    </location>
</feature>
<dbReference type="Proteomes" id="UP000076842">
    <property type="component" value="Unassembled WGS sequence"/>
</dbReference>
<keyword evidence="1" id="KW-0175">Coiled coil</keyword>
<keyword evidence="4" id="KW-1185">Reference proteome</keyword>
<evidence type="ECO:0000256" key="2">
    <source>
        <dbReference type="SAM" id="MobiDB-lite"/>
    </source>
</evidence>
<feature type="region of interest" description="Disordered" evidence="2">
    <location>
        <begin position="1"/>
        <end position="30"/>
    </location>
</feature>
<evidence type="ECO:0000313" key="4">
    <source>
        <dbReference type="Proteomes" id="UP000076842"/>
    </source>
</evidence>
<accession>A0A165CY26</accession>
<dbReference type="STRING" id="1353952.A0A165CY26"/>
<organism evidence="3 4">
    <name type="scientific">Calocera cornea HHB12733</name>
    <dbReference type="NCBI Taxonomy" id="1353952"/>
    <lineage>
        <taxon>Eukaryota</taxon>
        <taxon>Fungi</taxon>
        <taxon>Dikarya</taxon>
        <taxon>Basidiomycota</taxon>
        <taxon>Agaricomycotina</taxon>
        <taxon>Dacrymycetes</taxon>
        <taxon>Dacrymycetales</taxon>
        <taxon>Dacrymycetaceae</taxon>
        <taxon>Calocera</taxon>
    </lineage>
</organism>
<dbReference type="AlphaFoldDB" id="A0A165CY26"/>
<dbReference type="InParanoid" id="A0A165CY26"/>
<feature type="coiled-coil region" evidence="1">
    <location>
        <begin position="76"/>
        <end position="143"/>
    </location>
</feature>
<evidence type="ECO:0000256" key="1">
    <source>
        <dbReference type="SAM" id="Coils"/>
    </source>
</evidence>
<reference evidence="3 4" key="1">
    <citation type="journal article" date="2016" name="Mol. Biol. Evol.">
        <title>Comparative Genomics of Early-Diverging Mushroom-Forming Fungi Provides Insights into the Origins of Lignocellulose Decay Capabilities.</title>
        <authorList>
            <person name="Nagy L.G."/>
            <person name="Riley R."/>
            <person name="Tritt A."/>
            <person name="Adam C."/>
            <person name="Daum C."/>
            <person name="Floudas D."/>
            <person name="Sun H."/>
            <person name="Yadav J.S."/>
            <person name="Pangilinan J."/>
            <person name="Larsson K.H."/>
            <person name="Matsuura K."/>
            <person name="Barry K."/>
            <person name="Labutti K."/>
            <person name="Kuo R."/>
            <person name="Ohm R.A."/>
            <person name="Bhattacharya S.S."/>
            <person name="Shirouzu T."/>
            <person name="Yoshinaga Y."/>
            <person name="Martin F.M."/>
            <person name="Grigoriev I.V."/>
            <person name="Hibbett D.S."/>
        </authorList>
    </citation>
    <scope>NUCLEOTIDE SEQUENCE [LARGE SCALE GENOMIC DNA]</scope>
    <source>
        <strain evidence="3 4">HHB12733</strain>
    </source>
</reference>
<proteinExistence type="predicted"/>
<feature type="coiled-coil region" evidence="1">
    <location>
        <begin position="383"/>
        <end position="410"/>
    </location>
</feature>
<evidence type="ECO:0000313" key="3">
    <source>
        <dbReference type="EMBL" id="KZT51651.1"/>
    </source>
</evidence>
<name>A0A165CY26_9BASI</name>
<sequence>MSDKPQAIALKSSESMTEKKKVTGRSKKETAEAKIVVSGKTTALASKNNTVSELKKTVAAMQKHINDDEFKDAKDRAKYQRDLDARSQELRTAKEELGDLKGRDDLIAETTHQLQLAEANLQLESAQSEIQKLKSTVNILENHITEDAIGDALERAEHMRKLEELKHRSELEVGSARTKAEIEEAREIATAHDRMQAVERLRITEERLAEQDRTISTRVLNVGKTYGDYAHLNTEIQERDLKMALMYQDASEMYRELSFAHERFSSVDMERLAMKEEQKRVVSEYSGLKHDLVETTMKFQRLAADYRRQEESLKQTVEERAAFETKCTTLETETDHLRRELLALKLQNADLKAERTAIRTKFEKAETTILGHEVVIKHSEAWKALYEQQVQALRKELADATAVMTELEESYQKTVRSFRLTQAEKDRLQSELTELKYSKTAVEARVVVVEQALQVTRAELSQLSKSYEQKDDELRAVSGVKAVLERRLSELNLSHSHERNVTRNLSDRLVHVQGNLAENVDWMYDMRQDLSEESKYLYLHYLHNGGSVGLGLRAPPISRLPSYGSAVNSPSGSPAKENATIAEAGPSIIDVKSSQDTAVASGLQATAGPAIVR</sequence>